<dbReference type="Proteomes" id="UP000054544">
    <property type="component" value="Unassembled WGS sequence"/>
</dbReference>
<keyword evidence="4" id="KW-0032">Aminotransferase</keyword>
<dbReference type="EC" id="2.6.1.9" evidence="3"/>
<evidence type="ECO:0000259" key="9">
    <source>
        <dbReference type="Pfam" id="PF00155"/>
    </source>
</evidence>
<dbReference type="GO" id="GO:0004400">
    <property type="term" value="F:histidinol-phosphate transaminase activity"/>
    <property type="evidence" value="ECO:0007669"/>
    <property type="project" value="UniProtKB-EC"/>
</dbReference>
<dbReference type="InterPro" id="IPR015422">
    <property type="entry name" value="PyrdxlP-dep_Trfase_small"/>
</dbReference>
<gene>
    <name evidence="10" type="ORF">H634G_07524</name>
</gene>
<dbReference type="PANTHER" id="PTHR42885:SF2">
    <property type="entry name" value="HISTIDINOL-PHOSPHATE AMINOTRANSFERASE"/>
    <property type="match status" value="1"/>
</dbReference>
<keyword evidence="11" id="KW-1185">Reference proteome</keyword>
<dbReference type="InterPro" id="IPR015424">
    <property type="entry name" value="PyrdxlP-dep_Trfase"/>
</dbReference>
<dbReference type="Gene3D" id="3.90.1150.10">
    <property type="entry name" value="Aspartate Aminotransferase, domain 1"/>
    <property type="match status" value="1"/>
</dbReference>
<evidence type="ECO:0000256" key="1">
    <source>
        <dbReference type="ARBA" id="ARBA00001933"/>
    </source>
</evidence>
<evidence type="ECO:0000256" key="4">
    <source>
        <dbReference type="ARBA" id="ARBA00022576"/>
    </source>
</evidence>
<comment type="cofactor">
    <cofactor evidence="1">
        <name>pyridoxal 5'-phosphate</name>
        <dbReference type="ChEBI" id="CHEBI:597326"/>
    </cofactor>
</comment>
<dbReference type="InterPro" id="IPR015421">
    <property type="entry name" value="PyrdxlP-dep_Trfase_major"/>
</dbReference>
<evidence type="ECO:0000256" key="7">
    <source>
        <dbReference type="ARBA" id="ARBA00047481"/>
    </source>
</evidence>
<evidence type="ECO:0000256" key="8">
    <source>
        <dbReference type="SAM" id="MobiDB-lite"/>
    </source>
</evidence>
<comment type="catalytic activity">
    <reaction evidence="7">
        <text>L-histidinol phosphate + 2-oxoglutarate = 3-(imidazol-4-yl)-2-oxopropyl phosphate + L-glutamate</text>
        <dbReference type="Rhea" id="RHEA:23744"/>
        <dbReference type="ChEBI" id="CHEBI:16810"/>
        <dbReference type="ChEBI" id="CHEBI:29985"/>
        <dbReference type="ChEBI" id="CHEBI:57766"/>
        <dbReference type="ChEBI" id="CHEBI:57980"/>
        <dbReference type="EC" id="2.6.1.9"/>
    </reaction>
</comment>
<dbReference type="PANTHER" id="PTHR42885">
    <property type="entry name" value="HISTIDINOL-PHOSPHATE AMINOTRANSFERASE-RELATED"/>
    <property type="match status" value="1"/>
</dbReference>
<dbReference type="EMBL" id="KE384739">
    <property type="protein sequence ID" value="KJK77217.1"/>
    <property type="molecule type" value="Genomic_DNA"/>
</dbReference>
<evidence type="ECO:0000256" key="5">
    <source>
        <dbReference type="ARBA" id="ARBA00022679"/>
    </source>
</evidence>
<proteinExistence type="predicted"/>
<sequence length="239" mass="25973">MRAQEAQVNDIGVVKVPLLPAPSFKLDTETIYNALSEQSNIKMVCICSPGNPTGSTVRKEDVNKILSHSTWNGVVILDETSIDYSSKTASLAKWATEWQNLHNLQYPEPNHGGTVQSLIRDMTQIEGVGCSRGGTEANFLLFEILHEYGQPSNAAACAVYGCLLRKRGIVTRFRGKDYGCHGCLRIAIGTEDETASFLQALNLTLKEVHKTGFSSGARGGGVVNGNGLNWPQEQKPGQH</sequence>
<dbReference type="SUPFAM" id="SSF53383">
    <property type="entry name" value="PLP-dependent transferases"/>
    <property type="match status" value="1"/>
</dbReference>
<feature type="domain" description="Aminotransferase class I/classII large" evidence="9">
    <location>
        <begin position="6"/>
        <end position="87"/>
    </location>
</feature>
<dbReference type="STRING" id="1291518.A0A0D9NT45"/>
<dbReference type="Pfam" id="PF00155">
    <property type="entry name" value="Aminotran_1_2"/>
    <property type="match status" value="1"/>
</dbReference>
<dbReference type="AlphaFoldDB" id="A0A0D9NT45"/>
<accession>A0A0D9NT45</accession>
<reference evidence="11" key="1">
    <citation type="journal article" date="2014" name="BMC Genomics">
        <title>The genome sequence of the biocontrol fungus Metarhizium anisopliae and comparative genomics of Metarhizium species.</title>
        <authorList>
            <person name="Pattemore J.A."/>
            <person name="Hane J.K."/>
            <person name="Williams A.H."/>
            <person name="Wilson B.A."/>
            <person name="Stodart B.J."/>
            <person name="Ash G.J."/>
        </authorList>
    </citation>
    <scope>NUCLEOTIDE SEQUENCE [LARGE SCALE GENOMIC DNA]</scope>
    <source>
        <strain evidence="11">BRIP 53293</strain>
    </source>
</reference>
<comment type="pathway">
    <text evidence="2">Amino-acid biosynthesis; L-histidine biosynthesis; L-histidine from 5-phospho-alpha-D-ribose 1-diphosphate: step 7/9.</text>
</comment>
<evidence type="ECO:0000256" key="3">
    <source>
        <dbReference type="ARBA" id="ARBA00012748"/>
    </source>
</evidence>
<evidence type="ECO:0000313" key="11">
    <source>
        <dbReference type="Proteomes" id="UP000054544"/>
    </source>
</evidence>
<keyword evidence="6" id="KW-0663">Pyridoxal phosphate</keyword>
<feature type="compositionally biased region" description="Polar residues" evidence="8">
    <location>
        <begin position="229"/>
        <end position="239"/>
    </location>
</feature>
<dbReference type="InterPro" id="IPR004839">
    <property type="entry name" value="Aminotransferase_I/II_large"/>
</dbReference>
<feature type="region of interest" description="Disordered" evidence="8">
    <location>
        <begin position="216"/>
        <end position="239"/>
    </location>
</feature>
<dbReference type="Gene3D" id="3.40.640.10">
    <property type="entry name" value="Type I PLP-dependent aspartate aminotransferase-like (Major domain)"/>
    <property type="match status" value="1"/>
</dbReference>
<name>A0A0D9NT45_METAN</name>
<evidence type="ECO:0000256" key="6">
    <source>
        <dbReference type="ARBA" id="ARBA00022898"/>
    </source>
</evidence>
<protein>
    <recommendedName>
        <fullName evidence="3">histidinol-phosphate transaminase</fullName>
        <ecNumber evidence="3">2.6.1.9</ecNumber>
    </recommendedName>
</protein>
<organism evidence="10 11">
    <name type="scientific">Metarhizium anisopliae BRIP 53293</name>
    <dbReference type="NCBI Taxonomy" id="1291518"/>
    <lineage>
        <taxon>Eukaryota</taxon>
        <taxon>Fungi</taxon>
        <taxon>Dikarya</taxon>
        <taxon>Ascomycota</taxon>
        <taxon>Pezizomycotina</taxon>
        <taxon>Sordariomycetes</taxon>
        <taxon>Hypocreomycetidae</taxon>
        <taxon>Hypocreales</taxon>
        <taxon>Clavicipitaceae</taxon>
        <taxon>Metarhizium</taxon>
    </lineage>
</organism>
<evidence type="ECO:0000256" key="2">
    <source>
        <dbReference type="ARBA" id="ARBA00005011"/>
    </source>
</evidence>
<dbReference type="GO" id="GO:0030170">
    <property type="term" value="F:pyridoxal phosphate binding"/>
    <property type="evidence" value="ECO:0007669"/>
    <property type="project" value="InterPro"/>
</dbReference>
<dbReference type="OrthoDB" id="2015537at2759"/>
<keyword evidence="5" id="KW-0808">Transferase</keyword>
<evidence type="ECO:0000313" key="10">
    <source>
        <dbReference type="EMBL" id="KJK77217.1"/>
    </source>
</evidence>